<dbReference type="SUPFAM" id="SSF52047">
    <property type="entry name" value="RNI-like"/>
    <property type="match status" value="1"/>
</dbReference>
<dbReference type="VEuPathDB" id="FungiDB:RhiirFUN_001149"/>
<dbReference type="InterPro" id="IPR032675">
    <property type="entry name" value="LRR_dom_sf"/>
</dbReference>
<dbReference type="Proteomes" id="UP000232722">
    <property type="component" value="Unassembled WGS sequence"/>
</dbReference>
<proteinExistence type="predicted"/>
<evidence type="ECO:0000313" key="1">
    <source>
        <dbReference type="EMBL" id="PKC05579.1"/>
    </source>
</evidence>
<dbReference type="AlphaFoldDB" id="A0A2N0PFG9"/>
<gene>
    <name evidence="1" type="ORF">RhiirA5_485123</name>
</gene>
<accession>A0A2N0PFG9</accession>
<name>A0A2N0PFG9_9GLOM</name>
<dbReference type="EMBL" id="LLXJ01000862">
    <property type="protein sequence ID" value="PKC05579.1"/>
    <property type="molecule type" value="Genomic_DNA"/>
</dbReference>
<comment type="caution">
    <text evidence="1">The sequence shown here is derived from an EMBL/GenBank/DDBJ whole genome shotgun (WGS) entry which is preliminary data.</text>
</comment>
<evidence type="ECO:0008006" key="3">
    <source>
        <dbReference type="Google" id="ProtNLM"/>
    </source>
</evidence>
<dbReference type="VEuPathDB" id="FungiDB:FUN_023097"/>
<protein>
    <recommendedName>
        <fullName evidence="3">F-box domain-containing protein</fullName>
    </recommendedName>
</protein>
<reference evidence="1 2" key="1">
    <citation type="submission" date="2016-04" db="EMBL/GenBank/DDBJ databases">
        <title>Genome analyses suggest a sexual origin of heterokaryosis in a supposedly ancient asexual fungus.</title>
        <authorList>
            <person name="Ropars J."/>
            <person name="Sedzielewska K."/>
            <person name="Noel J."/>
            <person name="Charron P."/>
            <person name="Farinelli L."/>
            <person name="Marton T."/>
            <person name="Kruger M."/>
            <person name="Pelin A."/>
            <person name="Brachmann A."/>
            <person name="Corradi N."/>
        </authorList>
    </citation>
    <scope>NUCLEOTIDE SEQUENCE [LARGE SCALE GENOMIC DNA]</scope>
    <source>
        <strain evidence="1 2">A5</strain>
    </source>
</reference>
<dbReference type="VEuPathDB" id="FungiDB:RhiirA1_440525"/>
<dbReference type="Gene3D" id="3.80.10.10">
    <property type="entry name" value="Ribonuclease Inhibitor"/>
    <property type="match status" value="1"/>
</dbReference>
<evidence type="ECO:0000313" key="2">
    <source>
        <dbReference type="Proteomes" id="UP000232722"/>
    </source>
</evidence>
<organism evidence="1 2">
    <name type="scientific">Rhizophagus irregularis</name>
    <dbReference type="NCBI Taxonomy" id="588596"/>
    <lineage>
        <taxon>Eukaryota</taxon>
        <taxon>Fungi</taxon>
        <taxon>Fungi incertae sedis</taxon>
        <taxon>Mucoromycota</taxon>
        <taxon>Glomeromycotina</taxon>
        <taxon>Glomeromycetes</taxon>
        <taxon>Glomerales</taxon>
        <taxon>Glomeraceae</taxon>
        <taxon>Rhizophagus</taxon>
    </lineage>
</organism>
<reference evidence="1 2" key="2">
    <citation type="submission" date="2017-09" db="EMBL/GenBank/DDBJ databases">
        <title>Extensive intraspecific genome diversity in a model arbuscular mycorrhizal fungus.</title>
        <authorList>
            <person name="Chen E.C."/>
            <person name="Morin E."/>
            <person name="Beaudet D."/>
            <person name="Noel J."/>
            <person name="Ndikumana S."/>
            <person name="Charron P."/>
            <person name="St-Onge C."/>
            <person name="Giorgi J."/>
            <person name="Grigoriev I.V."/>
            <person name="Roux C."/>
            <person name="Martin F.M."/>
            <person name="Corradi N."/>
        </authorList>
    </citation>
    <scope>NUCLEOTIDE SEQUENCE [LARGE SCALE GENOMIC DNA]</scope>
    <source>
        <strain evidence="1 2">A5</strain>
    </source>
</reference>
<sequence length="572" mass="67292">MKENDFTSELLSEIFENLQIPELFKCILVNKKWSANAIRILWKNPIEFINLNLINSKLSKDKSYLNIISTMIKCLPFEIKIKIRTYGINFDELKEESQPMFDYCSLIKKISFDMILNAIDILFNSLVEKSIIKDQTCHYIVFQEICNHLVDKCVISNNRDKKINPKFILNAYNPKQIGSCNKRGSNFPLPSQLPQMKKSLSKLEKFNLNTCIQPRFIQELDNICKNILSIGIYCGCCDEHYLAEFIKNQMNLREIYVMSMNNFHLIKISEAIKIKLEQLTSLTISTGQISLNIFNNKRCDQLIELSIYNFCDQLADIDEWNNFFRYNSIRFKNLKNLEIQCNIKNFKYMGIFLNELSSLQKLELAWSEDEEDNQDLIDELFRNIAKYCSNLIQLELSTPKFTQSLEIILQLCKKLEYLNLLNTNKSNDLNEKILLLGNYFPISLKKFGVQFYLNISKEKLEEFLNNCFMNGIRNLSLGFYIEEFSNDYEIIMMKYVKLGTLNNEFFKSCKNLKNNAKLDSRFRLDLRLKGKYDMGYAFSELVISEFVFQKSHVTNQLLIKKLENCYKSHNQP</sequence>